<evidence type="ECO:0000256" key="3">
    <source>
        <dbReference type="ARBA" id="ARBA00022475"/>
    </source>
</evidence>
<evidence type="ECO:0000256" key="4">
    <source>
        <dbReference type="ARBA" id="ARBA00022741"/>
    </source>
</evidence>
<name>A0A4Z0BTI9_9BURK</name>
<dbReference type="AlphaFoldDB" id="A0A4Z0BTI9"/>
<proteinExistence type="inferred from homology"/>
<evidence type="ECO:0000259" key="6">
    <source>
        <dbReference type="PROSITE" id="PS50893"/>
    </source>
</evidence>
<dbReference type="EMBL" id="SMLM01000002">
    <property type="protein sequence ID" value="TFZ02627.1"/>
    <property type="molecule type" value="Genomic_DNA"/>
</dbReference>
<evidence type="ECO:0000256" key="5">
    <source>
        <dbReference type="ARBA" id="ARBA00022840"/>
    </source>
</evidence>
<keyword evidence="3" id="KW-1003">Cell membrane</keyword>
<dbReference type="InterPro" id="IPR003593">
    <property type="entry name" value="AAA+_ATPase"/>
</dbReference>
<comment type="caution">
    <text evidence="7">The sequence shown here is derived from an EMBL/GenBank/DDBJ whole genome shotgun (WGS) entry which is preliminary data.</text>
</comment>
<keyword evidence="3" id="KW-0472">Membrane</keyword>
<dbReference type="Pfam" id="PF00005">
    <property type="entry name" value="ABC_tran"/>
    <property type="match status" value="1"/>
</dbReference>
<dbReference type="InterPro" id="IPR017871">
    <property type="entry name" value="ABC_transporter-like_CS"/>
</dbReference>
<dbReference type="GO" id="GO:0005524">
    <property type="term" value="F:ATP binding"/>
    <property type="evidence" value="ECO:0007669"/>
    <property type="project" value="UniProtKB-KW"/>
</dbReference>
<dbReference type="OrthoDB" id="8683598at2"/>
<comment type="similarity">
    <text evidence="1">Belongs to the ABC transporter superfamily.</text>
</comment>
<dbReference type="InterPro" id="IPR050166">
    <property type="entry name" value="ABC_transporter_ATP-bind"/>
</dbReference>
<dbReference type="PROSITE" id="PS00211">
    <property type="entry name" value="ABC_TRANSPORTER_1"/>
    <property type="match status" value="1"/>
</dbReference>
<evidence type="ECO:0000256" key="1">
    <source>
        <dbReference type="ARBA" id="ARBA00005417"/>
    </source>
</evidence>
<organism evidence="7 8">
    <name type="scientific">Ramlibacter henchirensis</name>
    <dbReference type="NCBI Taxonomy" id="204072"/>
    <lineage>
        <taxon>Bacteria</taxon>
        <taxon>Pseudomonadati</taxon>
        <taxon>Pseudomonadota</taxon>
        <taxon>Betaproteobacteria</taxon>
        <taxon>Burkholderiales</taxon>
        <taxon>Comamonadaceae</taxon>
        <taxon>Ramlibacter</taxon>
    </lineage>
</organism>
<evidence type="ECO:0000313" key="8">
    <source>
        <dbReference type="Proteomes" id="UP000298180"/>
    </source>
</evidence>
<evidence type="ECO:0000313" key="7">
    <source>
        <dbReference type="EMBL" id="TFZ02627.1"/>
    </source>
</evidence>
<sequence length="270" mass="29259">MYQPERAVAGERQATVPAIEVRGLGLRYETQSGSLQALSEVDLAIADGTFVSIVGPSGCGKSTLLSIVGGLLKPTAGSVLLDGQPVTEPSPRIGFAFQDAVLLPWRSVLDNVLLPAQIRHDKARYEAKARELLATVGLAGFEKNLPGELSGGMRQRVAIARALLLDPSVLLMDEPFGALDALTRERMGLELLRIWQGTRKTVVFVTHGISEAVFLSDRVIAMSARPGRVVRDLRIDLPRPRGPLTQEDPRFLAACRELRELLVPDKEAAP</sequence>
<dbReference type="SUPFAM" id="SSF52540">
    <property type="entry name" value="P-loop containing nucleoside triphosphate hydrolases"/>
    <property type="match status" value="1"/>
</dbReference>
<dbReference type="PROSITE" id="PS50893">
    <property type="entry name" value="ABC_TRANSPORTER_2"/>
    <property type="match status" value="1"/>
</dbReference>
<evidence type="ECO:0000256" key="2">
    <source>
        <dbReference type="ARBA" id="ARBA00022448"/>
    </source>
</evidence>
<dbReference type="InterPro" id="IPR027417">
    <property type="entry name" value="P-loop_NTPase"/>
</dbReference>
<dbReference type="Gene3D" id="3.40.50.300">
    <property type="entry name" value="P-loop containing nucleotide triphosphate hydrolases"/>
    <property type="match status" value="1"/>
</dbReference>
<keyword evidence="2" id="KW-0813">Transport</keyword>
<dbReference type="GO" id="GO:0016887">
    <property type="term" value="F:ATP hydrolysis activity"/>
    <property type="evidence" value="ECO:0007669"/>
    <property type="project" value="InterPro"/>
</dbReference>
<dbReference type="PANTHER" id="PTHR42788:SF13">
    <property type="entry name" value="ALIPHATIC SULFONATES IMPORT ATP-BINDING PROTEIN SSUB"/>
    <property type="match status" value="1"/>
</dbReference>
<dbReference type="PANTHER" id="PTHR42788">
    <property type="entry name" value="TAURINE IMPORT ATP-BINDING PROTEIN-RELATED"/>
    <property type="match status" value="1"/>
</dbReference>
<feature type="domain" description="ABC transporter" evidence="6">
    <location>
        <begin position="21"/>
        <end position="249"/>
    </location>
</feature>
<keyword evidence="4" id="KW-0547">Nucleotide-binding</keyword>
<keyword evidence="8" id="KW-1185">Reference proteome</keyword>
<accession>A0A4Z0BTI9</accession>
<dbReference type="SMART" id="SM00382">
    <property type="entry name" value="AAA"/>
    <property type="match status" value="1"/>
</dbReference>
<keyword evidence="5 7" id="KW-0067">ATP-binding</keyword>
<reference evidence="7 8" key="1">
    <citation type="submission" date="2019-03" db="EMBL/GenBank/DDBJ databases">
        <title>Ramlibacter henchirensis DSM 14656, whole genome shotgun sequence.</title>
        <authorList>
            <person name="Zhang X."/>
            <person name="Feng G."/>
            <person name="Zhu H."/>
        </authorList>
    </citation>
    <scope>NUCLEOTIDE SEQUENCE [LARGE SCALE GENOMIC DNA]</scope>
    <source>
        <strain evidence="7 8">DSM 14656</strain>
    </source>
</reference>
<dbReference type="InterPro" id="IPR003439">
    <property type="entry name" value="ABC_transporter-like_ATP-bd"/>
</dbReference>
<dbReference type="CDD" id="cd03293">
    <property type="entry name" value="ABC_NrtD_SsuB_transporters"/>
    <property type="match status" value="1"/>
</dbReference>
<dbReference type="Proteomes" id="UP000298180">
    <property type="component" value="Unassembled WGS sequence"/>
</dbReference>
<protein>
    <submittedName>
        <fullName evidence="7">ABC transporter ATP-binding protein</fullName>
    </submittedName>
</protein>
<dbReference type="RefSeq" id="WP_135264152.1">
    <property type="nucleotide sequence ID" value="NZ_SMLM01000002.1"/>
</dbReference>
<gene>
    <name evidence="7" type="ORF">EZ313_15325</name>
</gene>